<accession>A0A1K1N011</accession>
<dbReference type="PANTHER" id="PTHR11557:SF0">
    <property type="entry name" value="PORPHOBILINOGEN DEAMINASE"/>
    <property type="match status" value="1"/>
</dbReference>
<comment type="similarity">
    <text evidence="4">Belongs to the HMBS family.</text>
</comment>
<evidence type="ECO:0000259" key="10">
    <source>
        <dbReference type="Pfam" id="PF01379"/>
    </source>
</evidence>
<evidence type="ECO:0000256" key="9">
    <source>
        <dbReference type="NCBIfam" id="TIGR00212"/>
    </source>
</evidence>
<dbReference type="InterPro" id="IPR022419">
    <property type="entry name" value="Porphobilin_deaminase_cofac_BS"/>
</dbReference>
<protein>
    <recommendedName>
        <fullName evidence="9">Hydroxymethylbilane synthase</fullName>
        <ecNumber evidence="9">2.5.1.61</ecNumber>
    </recommendedName>
</protein>
<comment type="pathway">
    <text evidence="3">Porphyrin-containing compound metabolism; protoporphyrin-IX biosynthesis; coproporphyrinogen-III from 5-aminolevulinate: step 2/4.</text>
</comment>
<evidence type="ECO:0000256" key="6">
    <source>
        <dbReference type="ARBA" id="ARBA00022679"/>
    </source>
</evidence>
<dbReference type="GO" id="GO:0006783">
    <property type="term" value="P:heme biosynthetic process"/>
    <property type="evidence" value="ECO:0007669"/>
    <property type="project" value="TreeGrafter"/>
</dbReference>
<dbReference type="InterPro" id="IPR000860">
    <property type="entry name" value="HemC"/>
</dbReference>
<comment type="function">
    <text evidence="2">Tetrapolymerization of the monopyrrole PBG into the hydroxymethylbilane pre-uroporphyrinogen in several discrete steps.</text>
</comment>
<evidence type="ECO:0000256" key="1">
    <source>
        <dbReference type="ARBA" id="ARBA00001916"/>
    </source>
</evidence>
<dbReference type="OrthoDB" id="9810298at2"/>
<dbReference type="EC" id="2.5.1.61" evidence="9"/>
<keyword evidence="6" id="KW-0808">Transferase</keyword>
<evidence type="ECO:0000313" key="13">
    <source>
        <dbReference type="Proteomes" id="UP000182248"/>
    </source>
</evidence>
<name>A0A1K1N011_9FLAO</name>
<sequence length="319" mass="35104">MKKTIRIGTRDSELALWQANKVKEGLEQLGCSTEIVPVKSVGDIILDKPLYELGITGIFTKTLDVAMISGQIDVAVHSMKDVPTALPHSIVQAAVLPRADAADLLIHKGDLSFFEKSGTIATGSLRRRAQWLHRYPAHKVENLRGNINTRMRKLQDSDWQGAIFAAAGLERISPFEGTNIHPEHRLALDWMIPAPAQGAMLAVALENDTYSRECLAKLNHRETEICTHTERQFLRVLEGGCTAPIGARATITDNEITLTGVLLSPDGKRRHDIKRTVLLEHYTFLGETCAKEILEDGGKETMALMKLSGPLGSDQQVSS</sequence>
<proteinExistence type="inferred from homology"/>
<dbReference type="RefSeq" id="WP_072316216.1">
    <property type="nucleotide sequence ID" value="NZ_FPJE01000004.1"/>
</dbReference>
<dbReference type="PROSITE" id="PS00533">
    <property type="entry name" value="PORPHOBILINOGEN_DEAM"/>
    <property type="match status" value="1"/>
</dbReference>
<dbReference type="InterPro" id="IPR036803">
    <property type="entry name" value="Porphobilinogen_deaminase_C_sf"/>
</dbReference>
<comment type="cofactor">
    <cofactor evidence="1">
        <name>dipyrromethane</name>
        <dbReference type="ChEBI" id="CHEBI:60342"/>
    </cofactor>
</comment>
<dbReference type="STRING" id="1150368.SAMN02927921_00925"/>
<dbReference type="PIRSF" id="PIRSF001438">
    <property type="entry name" value="4pyrrol_synth_OHMeBilane_synth"/>
    <property type="match status" value="1"/>
</dbReference>
<gene>
    <name evidence="12" type="ORF">SAMN02927921_00925</name>
</gene>
<dbReference type="GO" id="GO:0004418">
    <property type="term" value="F:hydroxymethylbilane synthase activity"/>
    <property type="evidence" value="ECO:0007669"/>
    <property type="project" value="UniProtKB-UniRule"/>
</dbReference>
<dbReference type="AlphaFoldDB" id="A0A1K1N011"/>
<evidence type="ECO:0000259" key="11">
    <source>
        <dbReference type="Pfam" id="PF03900"/>
    </source>
</evidence>
<dbReference type="Pfam" id="PF01379">
    <property type="entry name" value="Porphobil_deam"/>
    <property type="match status" value="1"/>
</dbReference>
<dbReference type="Gene3D" id="3.40.190.10">
    <property type="entry name" value="Periplasmic binding protein-like II"/>
    <property type="match status" value="2"/>
</dbReference>
<dbReference type="Proteomes" id="UP000182248">
    <property type="component" value="Unassembled WGS sequence"/>
</dbReference>
<dbReference type="InterPro" id="IPR022417">
    <property type="entry name" value="Porphobilin_deaminase_N"/>
</dbReference>
<dbReference type="Gene3D" id="3.30.160.40">
    <property type="entry name" value="Porphobilinogen deaminase, C-terminal domain"/>
    <property type="match status" value="1"/>
</dbReference>
<dbReference type="SUPFAM" id="SSF54782">
    <property type="entry name" value="Porphobilinogen deaminase (hydroxymethylbilane synthase), C-terminal domain"/>
    <property type="match status" value="1"/>
</dbReference>
<dbReference type="PANTHER" id="PTHR11557">
    <property type="entry name" value="PORPHOBILINOGEN DEAMINASE"/>
    <property type="match status" value="1"/>
</dbReference>
<dbReference type="PRINTS" id="PR00151">
    <property type="entry name" value="PORPHBDMNASE"/>
</dbReference>
<feature type="domain" description="Porphobilinogen deaminase N-terminal" evidence="10">
    <location>
        <begin position="5"/>
        <end position="209"/>
    </location>
</feature>
<dbReference type="CDD" id="cd13647">
    <property type="entry name" value="PBP2_PBGD_2"/>
    <property type="match status" value="1"/>
</dbReference>
<evidence type="ECO:0000256" key="7">
    <source>
        <dbReference type="ARBA" id="ARBA00023244"/>
    </source>
</evidence>
<comment type="catalytic activity">
    <reaction evidence="8">
        <text>4 porphobilinogen + H2O = hydroxymethylbilane + 4 NH4(+)</text>
        <dbReference type="Rhea" id="RHEA:13185"/>
        <dbReference type="ChEBI" id="CHEBI:15377"/>
        <dbReference type="ChEBI" id="CHEBI:28938"/>
        <dbReference type="ChEBI" id="CHEBI:57845"/>
        <dbReference type="ChEBI" id="CHEBI:58126"/>
        <dbReference type="EC" id="2.5.1.61"/>
    </reaction>
</comment>
<dbReference type="SUPFAM" id="SSF53850">
    <property type="entry name" value="Periplasmic binding protein-like II"/>
    <property type="match status" value="1"/>
</dbReference>
<feature type="domain" description="Porphobilinogen deaminase C-terminal" evidence="11">
    <location>
        <begin position="226"/>
        <end position="294"/>
    </location>
</feature>
<evidence type="ECO:0000256" key="8">
    <source>
        <dbReference type="ARBA" id="ARBA00048169"/>
    </source>
</evidence>
<evidence type="ECO:0000313" key="12">
    <source>
        <dbReference type="EMBL" id="SFW28617.1"/>
    </source>
</evidence>
<comment type="subunit">
    <text evidence="5">Monomer.</text>
</comment>
<dbReference type="GO" id="GO:0005737">
    <property type="term" value="C:cytoplasm"/>
    <property type="evidence" value="ECO:0007669"/>
    <property type="project" value="UniProtKB-UniRule"/>
</dbReference>
<evidence type="ECO:0000256" key="2">
    <source>
        <dbReference type="ARBA" id="ARBA00002869"/>
    </source>
</evidence>
<dbReference type="NCBIfam" id="TIGR00212">
    <property type="entry name" value="hemC"/>
    <property type="match status" value="1"/>
</dbReference>
<evidence type="ECO:0000256" key="3">
    <source>
        <dbReference type="ARBA" id="ARBA00004735"/>
    </source>
</evidence>
<dbReference type="InterPro" id="IPR022418">
    <property type="entry name" value="Porphobilinogen_deaminase_C"/>
</dbReference>
<dbReference type="EMBL" id="FPJE01000004">
    <property type="protein sequence ID" value="SFW28617.1"/>
    <property type="molecule type" value="Genomic_DNA"/>
</dbReference>
<evidence type="ECO:0000256" key="5">
    <source>
        <dbReference type="ARBA" id="ARBA00011245"/>
    </source>
</evidence>
<organism evidence="12 13">
    <name type="scientific">Sinomicrobium oceani</name>
    <dbReference type="NCBI Taxonomy" id="1150368"/>
    <lineage>
        <taxon>Bacteria</taxon>
        <taxon>Pseudomonadati</taxon>
        <taxon>Bacteroidota</taxon>
        <taxon>Flavobacteriia</taxon>
        <taxon>Flavobacteriales</taxon>
        <taxon>Flavobacteriaceae</taxon>
        <taxon>Sinomicrobium</taxon>
    </lineage>
</organism>
<reference evidence="12 13" key="1">
    <citation type="submission" date="2016-11" db="EMBL/GenBank/DDBJ databases">
        <authorList>
            <person name="Jaros S."/>
            <person name="Januszkiewicz K."/>
            <person name="Wedrychowicz H."/>
        </authorList>
    </citation>
    <scope>NUCLEOTIDE SEQUENCE [LARGE SCALE GENOMIC DNA]</scope>
    <source>
        <strain evidence="12 13">CGMCC 1.12145</strain>
    </source>
</reference>
<keyword evidence="13" id="KW-1185">Reference proteome</keyword>
<keyword evidence="7" id="KW-0627">Porphyrin biosynthesis</keyword>
<evidence type="ECO:0000256" key="4">
    <source>
        <dbReference type="ARBA" id="ARBA00005638"/>
    </source>
</evidence>
<dbReference type="Pfam" id="PF03900">
    <property type="entry name" value="Porphobil_deamC"/>
    <property type="match status" value="1"/>
</dbReference>